<feature type="region of interest" description="Disordered" evidence="9">
    <location>
        <begin position="570"/>
        <end position="595"/>
    </location>
</feature>
<evidence type="ECO:0000256" key="2">
    <source>
        <dbReference type="ARBA" id="ARBA00022448"/>
    </source>
</evidence>
<dbReference type="Pfam" id="PF23394">
    <property type="entry name" value="DUF7102"/>
    <property type="match status" value="1"/>
</dbReference>
<comment type="caution">
    <text evidence="12">The sequence shown here is derived from an EMBL/GenBank/DDBJ whole genome shotgun (WGS) entry which is preliminary data.</text>
</comment>
<evidence type="ECO:0000256" key="3">
    <source>
        <dbReference type="ARBA" id="ARBA00022816"/>
    </source>
</evidence>
<dbReference type="InterPro" id="IPR055528">
    <property type="entry name" value="DUF7102"/>
</dbReference>
<feature type="compositionally biased region" description="Polar residues" evidence="9">
    <location>
        <begin position="337"/>
        <end position="348"/>
    </location>
</feature>
<keyword evidence="13" id="KW-1185">Reference proteome</keyword>
<keyword evidence="8" id="KW-0175">Coiled coil</keyword>
<evidence type="ECO:0000313" key="12">
    <source>
        <dbReference type="EMBL" id="KAF4635659.1"/>
    </source>
</evidence>
<dbReference type="InterPro" id="IPR024882">
    <property type="entry name" value="NUP58/p45/49"/>
</dbReference>
<evidence type="ECO:0000256" key="6">
    <source>
        <dbReference type="ARBA" id="ARBA00023132"/>
    </source>
</evidence>
<feature type="region of interest" description="Disordered" evidence="9">
    <location>
        <begin position="337"/>
        <end position="360"/>
    </location>
</feature>
<dbReference type="OrthoDB" id="10257314at2759"/>
<reference evidence="12 13" key="1">
    <citation type="submission" date="2020-03" db="EMBL/GenBank/DDBJ databases">
        <title>Draft Genome Sequence of Cudoniella acicularis.</title>
        <authorList>
            <person name="Buettner E."/>
            <person name="Kellner H."/>
        </authorList>
    </citation>
    <scope>NUCLEOTIDE SEQUENCE [LARGE SCALE GENOMIC DNA]</scope>
    <source>
        <strain evidence="12 13">DSM 108380</strain>
    </source>
</reference>
<organism evidence="12 13">
    <name type="scientific">Cudoniella acicularis</name>
    <dbReference type="NCBI Taxonomy" id="354080"/>
    <lineage>
        <taxon>Eukaryota</taxon>
        <taxon>Fungi</taxon>
        <taxon>Dikarya</taxon>
        <taxon>Ascomycota</taxon>
        <taxon>Pezizomycotina</taxon>
        <taxon>Leotiomycetes</taxon>
        <taxon>Helotiales</taxon>
        <taxon>Tricladiaceae</taxon>
        <taxon>Cudoniella</taxon>
    </lineage>
</organism>
<keyword evidence="3" id="KW-0509">mRNA transport</keyword>
<feature type="compositionally biased region" description="Polar residues" evidence="9">
    <location>
        <begin position="1218"/>
        <end position="1233"/>
    </location>
</feature>
<keyword evidence="2" id="KW-0813">Transport</keyword>
<dbReference type="Pfam" id="PF21121">
    <property type="entry name" value="Nup49_C"/>
    <property type="match status" value="1"/>
</dbReference>
<dbReference type="Pfam" id="PF13634">
    <property type="entry name" value="Nucleoporin_FG"/>
    <property type="match status" value="1"/>
</dbReference>
<feature type="domain" description="DUF7102" evidence="10">
    <location>
        <begin position="1269"/>
        <end position="1435"/>
    </location>
</feature>
<feature type="compositionally biased region" description="Polar residues" evidence="9">
    <location>
        <begin position="34"/>
        <end position="46"/>
    </location>
</feature>
<evidence type="ECO:0000259" key="10">
    <source>
        <dbReference type="Pfam" id="PF23394"/>
    </source>
</evidence>
<feature type="region of interest" description="Disordered" evidence="9">
    <location>
        <begin position="1213"/>
        <end position="1233"/>
    </location>
</feature>
<dbReference type="PANTHER" id="PTHR13437:SF2">
    <property type="entry name" value="NUCLEOPORIN P58_P45"/>
    <property type="match status" value="1"/>
</dbReference>
<evidence type="ECO:0000256" key="4">
    <source>
        <dbReference type="ARBA" id="ARBA00022927"/>
    </source>
</evidence>
<gene>
    <name evidence="12" type="ORF">G7Y89_g2425</name>
</gene>
<evidence type="ECO:0000256" key="7">
    <source>
        <dbReference type="ARBA" id="ARBA00023242"/>
    </source>
</evidence>
<evidence type="ECO:0000256" key="5">
    <source>
        <dbReference type="ARBA" id="ARBA00023010"/>
    </source>
</evidence>
<dbReference type="GO" id="GO:0008139">
    <property type="term" value="F:nuclear localization sequence binding"/>
    <property type="evidence" value="ECO:0007669"/>
    <property type="project" value="InterPro"/>
</dbReference>
<evidence type="ECO:0000256" key="8">
    <source>
        <dbReference type="SAM" id="Coils"/>
    </source>
</evidence>
<evidence type="ECO:0000256" key="1">
    <source>
        <dbReference type="ARBA" id="ARBA00004567"/>
    </source>
</evidence>
<dbReference type="GO" id="GO:0051028">
    <property type="term" value="P:mRNA transport"/>
    <property type="evidence" value="ECO:0007669"/>
    <property type="project" value="UniProtKB-KW"/>
</dbReference>
<keyword evidence="5" id="KW-0811">Translocation</keyword>
<evidence type="ECO:0000313" key="13">
    <source>
        <dbReference type="Proteomes" id="UP000566819"/>
    </source>
</evidence>
<feature type="coiled-coil region" evidence="8">
    <location>
        <begin position="369"/>
        <end position="396"/>
    </location>
</feature>
<feature type="compositionally biased region" description="Polar residues" evidence="9">
    <location>
        <begin position="859"/>
        <end position="871"/>
    </location>
</feature>
<feature type="compositionally biased region" description="Polar residues" evidence="9">
    <location>
        <begin position="184"/>
        <end position="203"/>
    </location>
</feature>
<dbReference type="GO" id="GO:0005643">
    <property type="term" value="C:nuclear pore"/>
    <property type="evidence" value="ECO:0007669"/>
    <property type="project" value="UniProtKB-SubCell"/>
</dbReference>
<dbReference type="InterPro" id="IPR025574">
    <property type="entry name" value="Nucleoporin_FG_rpt"/>
</dbReference>
<name>A0A8H4RTG4_9HELO</name>
<dbReference type="EMBL" id="JAAMPI010000106">
    <property type="protein sequence ID" value="KAF4635659.1"/>
    <property type="molecule type" value="Genomic_DNA"/>
</dbReference>
<dbReference type="GO" id="GO:0017056">
    <property type="term" value="F:structural constituent of nuclear pore"/>
    <property type="evidence" value="ECO:0007669"/>
    <property type="project" value="InterPro"/>
</dbReference>
<dbReference type="GO" id="GO:0015031">
    <property type="term" value="P:protein transport"/>
    <property type="evidence" value="ECO:0007669"/>
    <property type="project" value="UniProtKB-KW"/>
</dbReference>
<feature type="region of interest" description="Disordered" evidence="9">
    <location>
        <begin position="29"/>
        <end position="216"/>
    </location>
</feature>
<comment type="subcellular location">
    <subcellularLocation>
        <location evidence="1">Nucleus</location>
        <location evidence="1">Nuclear pore complex</location>
    </subcellularLocation>
</comment>
<accession>A0A8H4RTG4</accession>
<protein>
    <submittedName>
        <fullName evidence="12">Uncharacterized protein</fullName>
    </submittedName>
</protein>
<proteinExistence type="predicted"/>
<feature type="compositionally biased region" description="Low complexity" evidence="9">
    <location>
        <begin position="59"/>
        <end position="106"/>
    </location>
</feature>
<feature type="region of interest" description="Disordered" evidence="9">
    <location>
        <begin position="848"/>
        <end position="876"/>
    </location>
</feature>
<feature type="compositionally biased region" description="Low complexity" evidence="9">
    <location>
        <begin position="174"/>
        <end position="183"/>
    </location>
</feature>
<feature type="compositionally biased region" description="Polar residues" evidence="9">
    <location>
        <begin position="155"/>
        <end position="167"/>
    </location>
</feature>
<dbReference type="Pfam" id="PF23395">
    <property type="entry name" value="SAM_6"/>
    <property type="match status" value="1"/>
</dbReference>
<feature type="compositionally biased region" description="Polar residues" evidence="9">
    <location>
        <begin position="111"/>
        <end position="145"/>
    </location>
</feature>
<feature type="domain" description="SAM-like" evidence="11">
    <location>
        <begin position="1443"/>
        <end position="1519"/>
    </location>
</feature>
<evidence type="ECO:0000256" key="9">
    <source>
        <dbReference type="SAM" id="MobiDB-lite"/>
    </source>
</evidence>
<keyword evidence="4" id="KW-0653">Protein transport</keyword>
<keyword evidence="6" id="KW-0906">Nuclear pore complex</keyword>
<evidence type="ECO:0000259" key="11">
    <source>
        <dbReference type="Pfam" id="PF23395"/>
    </source>
</evidence>
<dbReference type="InterPro" id="IPR057559">
    <property type="entry name" value="SAM_6"/>
</dbReference>
<sequence>MSGPGGLSINTNSANSLFGSSTTQAPAGGMFGSTAASKPATGTSAPQAGGLFGSAPAAQQQTGGLFGSTTTTSQPQTGGLFGSTTTSQPQTGGLFGSTTTSQPQTGGLFGSTATSQPQTGGLFGSTTSTAQPQTGGLFGSTTGQPAQPGGLFGGLNTQNQPKPTSSLFGGLGSTQTQQPQQQQNNMFSSLAGTQQSTGTNPTLNFAPGLSFGQSNAQNQQTIPGVRIDLTNLRGTTRFNDLHEDLQKEITKMDEVLQSQIRLKNDCDAIMPAHDQQLLQIPNDVAFCNRKLTGVENALVSDINSISHVREFIKTDAESAKLSFRAIDNLKLPPQYHNTGIWSTNSSDGRPSESGGDEGQDIVGLFSKTADELSATLTKYQNNLTEIEQHLRGVETSSAQQINAFIAKRNGSSSTVENPVAELGAALLEFEQSILGVAGKVGGAREGVQGLQLGRFQASTNGRPATGGRSGVVVSSMLHKILIGCEDLPFQEFQLVFLKEVFPEVFGIYSVHLNLNVTWNVVDFPIWQDQRCAIFYVPYYLVSKAIIFNLRCAMETYHGGNVPQIQMDAEVSNPPPLDGPVDNDSQFHSSNAEEEETPLEYARLNGLARDHLLETTALMHIATLQDGIFDEPWADDLHLPRLDFGLGPRIEERFPLTQDAARIIQMVAKGETQEEIDAIIFPMLSSKDVSSMKLELPLLRTNHNSDVRNFARREGFETRLEDIKLPLEMVNNENNEGIEFPTAYYQLGHQIMEDLKKEKLVVSREAVSFLQDIIQDTFTEEDKDEVVRNEINYKKIYVRAPVTPPLMPMSSPPKLYEPSPSSPAYQLPILPEPDSMFKEDVEKLEKHIAEQDLPTPIRQAVSNQRNSSSSDTYPGDGTVKLEDIYSPMAFLNKNSPPKVEVERVKHQDLKIEGPLTPPAPTITKHVRFNDLIQEFDMDIESMFPVIAEESPQEPEETDTFFRDAFGEASRKAMQQCEQETLVAADTTGRVEVKVLPDYKPEPPWKDFQDTKSSAKFESVQKRMMWEIIGSTMKPWTGASRGVIYRWAPFPRELAKIEVEEKSELDNETWKDFVDPDNKEEVIDSSMLCWKRPGLKVLCINEEDDDEIEKGKFSEGHPQSISFLVKKRKMELEEDKLEENQSRQKQSKIANEGLKKNLSARSIPKPTEFISAAEKLQFDHSEQYKLLLSDTFSAGNLLGNYMELWGRKAKQVDSGYFPSKPNTEPSQQAPPQTTSISTGATVLQQPVLNSPIAKSPPIPTPAINSAETPTEIVVSATLLKHRGLIKHLEKILPKIKLVERYFTAHNTTTWIVGSVIRSPVTSPLDSEADLIVSPSAGVILTTLQKLKQKPLPGQKTKPAIRDRLEKVSVRYEKLAVLVTEGRNDETSDGLAEGDCLALSEFTGFVSGLKARVIVQFVAGGEETLAKWLAATIMQNRDPTDPSLLSEETHWELFLRRAGMNAFAAQCIIAELKAPEGMNELSLTKVGHSGLTAFVEMGKEQRLVRFGARYGVRVLERVSSVIDQIWE</sequence>
<dbReference type="PANTHER" id="PTHR13437">
    <property type="entry name" value="NUCLEOPORIN P58/P45 NUCLEOPORIN-LIKE PROTEIN 1"/>
    <property type="match status" value="1"/>
</dbReference>
<dbReference type="Proteomes" id="UP000566819">
    <property type="component" value="Unassembled WGS sequence"/>
</dbReference>
<keyword evidence="7" id="KW-0539">Nucleus</keyword>